<keyword evidence="2" id="KW-1185">Reference proteome</keyword>
<accession>A0AAW6RPF2</accession>
<dbReference type="AlphaFoldDB" id="A0AAW6RPF2"/>
<comment type="caution">
    <text evidence="1">The sequence shown here is derived from an EMBL/GenBank/DDBJ whole genome shotgun (WGS) entry which is preliminary data.</text>
</comment>
<evidence type="ECO:0000313" key="2">
    <source>
        <dbReference type="Proteomes" id="UP001237156"/>
    </source>
</evidence>
<dbReference type="RefSeq" id="WP_279524341.1">
    <property type="nucleotide sequence ID" value="NZ_JARVII010000011.1"/>
</dbReference>
<proteinExistence type="predicted"/>
<protein>
    <recommendedName>
        <fullName evidence="3">Bacteriocin</fullName>
    </recommendedName>
</protein>
<reference evidence="1 2" key="1">
    <citation type="submission" date="2023-04" db="EMBL/GenBank/DDBJ databases">
        <title>Ottowia paracancer sp. nov., isolated from human stomach.</title>
        <authorList>
            <person name="Song Y."/>
        </authorList>
    </citation>
    <scope>NUCLEOTIDE SEQUENCE [LARGE SCALE GENOMIC DNA]</scope>
    <source>
        <strain evidence="1 2">10c7w1</strain>
    </source>
</reference>
<evidence type="ECO:0000313" key="1">
    <source>
        <dbReference type="EMBL" id="MDG9699445.1"/>
    </source>
</evidence>
<sequence length="57" mass="6347">MRELTQNELAIVTGGEATCGISIPGGVYCEVPWSDIREWWCENVGWFCDAQTPEAAR</sequence>
<evidence type="ECO:0008006" key="3">
    <source>
        <dbReference type="Google" id="ProtNLM"/>
    </source>
</evidence>
<dbReference type="Proteomes" id="UP001237156">
    <property type="component" value="Unassembled WGS sequence"/>
</dbReference>
<gene>
    <name evidence="1" type="ORF">QB898_06895</name>
</gene>
<name>A0AAW6RPF2_9BURK</name>
<dbReference type="EMBL" id="JARVII010000011">
    <property type="protein sequence ID" value="MDG9699445.1"/>
    <property type="molecule type" value="Genomic_DNA"/>
</dbReference>
<organism evidence="1 2">
    <name type="scientific">Ottowia cancrivicina</name>
    <dbReference type="NCBI Taxonomy" id="3040346"/>
    <lineage>
        <taxon>Bacteria</taxon>
        <taxon>Pseudomonadati</taxon>
        <taxon>Pseudomonadota</taxon>
        <taxon>Betaproteobacteria</taxon>
        <taxon>Burkholderiales</taxon>
        <taxon>Comamonadaceae</taxon>
        <taxon>Ottowia</taxon>
    </lineage>
</organism>